<reference evidence="6 7" key="1">
    <citation type="submission" date="2016-03" db="EMBL/GenBank/DDBJ databases">
        <title>How can Kluyveromyces marxianus grow so fast - potential evolutionary course in Saccharomyces Complex revealed by comparative genomics.</title>
        <authorList>
            <person name="Mo W."/>
            <person name="Lu W."/>
            <person name="Yang X."/>
            <person name="Qi J."/>
            <person name="Lv H."/>
        </authorList>
    </citation>
    <scope>NUCLEOTIDE SEQUENCE [LARGE SCALE GENOMIC DNA]</scope>
    <source>
        <strain evidence="6 7">FIM1</strain>
    </source>
</reference>
<keyword evidence="3 4" id="KW-0687">Ribonucleoprotein</keyword>
<feature type="domain" description="Small ribosomal subunit protein uS7" evidence="5">
    <location>
        <begin position="133"/>
        <end position="276"/>
    </location>
</feature>
<dbReference type="InterPro" id="IPR000235">
    <property type="entry name" value="Ribosomal_uS7"/>
</dbReference>
<organism evidence="6 7">
    <name type="scientific">Kluyveromyces marxianus</name>
    <name type="common">Yeast</name>
    <name type="synonym">Candida kefyr</name>
    <dbReference type="NCBI Taxonomy" id="4911"/>
    <lineage>
        <taxon>Eukaryota</taxon>
        <taxon>Fungi</taxon>
        <taxon>Dikarya</taxon>
        <taxon>Ascomycota</taxon>
        <taxon>Saccharomycotina</taxon>
        <taxon>Saccharomycetes</taxon>
        <taxon>Saccharomycetales</taxon>
        <taxon>Saccharomycetaceae</taxon>
        <taxon>Kluyveromyces</taxon>
    </lineage>
</organism>
<keyword evidence="2 4" id="KW-0689">Ribosomal protein</keyword>
<accession>A0ABX6F3W3</accession>
<dbReference type="InterPro" id="IPR023798">
    <property type="entry name" value="Ribosomal_uS7_dom"/>
</dbReference>
<dbReference type="PROSITE" id="PS00052">
    <property type="entry name" value="RIBOSOMAL_S7"/>
    <property type="match status" value="1"/>
</dbReference>
<dbReference type="InterPro" id="IPR047988">
    <property type="entry name" value="Ribosomal_uS7m_fungi"/>
</dbReference>
<evidence type="ECO:0000259" key="5">
    <source>
        <dbReference type="Pfam" id="PF00177"/>
    </source>
</evidence>
<dbReference type="EMBL" id="CP015061">
    <property type="protein sequence ID" value="QGN18082.1"/>
    <property type="molecule type" value="Genomic_DNA"/>
</dbReference>
<name>A0ABX6F3W3_KLUMA</name>
<dbReference type="PANTHER" id="PTHR11205">
    <property type="entry name" value="RIBOSOMAL PROTEIN S7"/>
    <property type="match status" value="1"/>
</dbReference>
<evidence type="ECO:0000256" key="3">
    <source>
        <dbReference type="ARBA" id="ARBA00023274"/>
    </source>
</evidence>
<dbReference type="InterPro" id="IPR020606">
    <property type="entry name" value="Ribosomal_uS7_CS"/>
</dbReference>
<evidence type="ECO:0000313" key="6">
    <source>
        <dbReference type="EMBL" id="QGN18082.1"/>
    </source>
</evidence>
<protein>
    <submittedName>
        <fullName evidence="6">37S ribosomal protein S7</fullName>
    </submittedName>
</protein>
<evidence type="ECO:0000256" key="1">
    <source>
        <dbReference type="ARBA" id="ARBA00007151"/>
    </source>
</evidence>
<dbReference type="Pfam" id="PF00177">
    <property type="entry name" value="Ribosomal_S7"/>
    <property type="match status" value="1"/>
</dbReference>
<evidence type="ECO:0000256" key="4">
    <source>
        <dbReference type="RuleBase" id="RU003619"/>
    </source>
</evidence>
<keyword evidence="7" id="KW-1185">Reference proteome</keyword>
<evidence type="ECO:0000256" key="2">
    <source>
        <dbReference type="ARBA" id="ARBA00022980"/>
    </source>
</evidence>
<dbReference type="SUPFAM" id="SSF47973">
    <property type="entry name" value="Ribosomal protein S7"/>
    <property type="match status" value="1"/>
</dbReference>
<sequence length="282" mass="32054">MLRTGRSGLRYVQSYGLVNALGNRVAGRVGSMSLRPIAPVQVRMQSQGGNVESNISQTEQASAQEQEQYRLSDEQVDEWMNAIRNLEEEFSQGEYNPATSLAPENQSRVNILEKAMELNKPKFEPTAEQVEEWERLKTVPIPKREDKTLQHVTNMIMRHGKKERAQKILSRALYIVFCQTRKDPVKVLEESLDVLAPLMLVKTFKTGVAKATVVPVPLNQRQRFRVAWKWIVESSAKRSSSDFAVRLGEELVAVYKGNSSGFEKRDSIHKTAIAHRAYINLK</sequence>
<evidence type="ECO:0000313" key="7">
    <source>
        <dbReference type="Proteomes" id="UP000422736"/>
    </source>
</evidence>
<dbReference type="CDD" id="cd14868">
    <property type="entry name" value="uS7_Mitochondria_Fungi"/>
    <property type="match status" value="1"/>
</dbReference>
<dbReference type="Proteomes" id="UP000422736">
    <property type="component" value="Chromosome 7"/>
</dbReference>
<comment type="similarity">
    <text evidence="1 4">Belongs to the universal ribosomal protein uS7 family.</text>
</comment>
<gene>
    <name evidence="6" type="primary">RSM7</name>
    <name evidence="6" type="ORF">FIM1_4401</name>
</gene>
<dbReference type="InterPro" id="IPR036823">
    <property type="entry name" value="Ribosomal_uS7_dom_sf"/>
</dbReference>
<dbReference type="Gene3D" id="1.10.455.10">
    <property type="entry name" value="Ribosomal protein S7 domain"/>
    <property type="match status" value="1"/>
</dbReference>
<dbReference type="GO" id="GO:0005840">
    <property type="term" value="C:ribosome"/>
    <property type="evidence" value="ECO:0007669"/>
    <property type="project" value="UniProtKB-KW"/>
</dbReference>
<proteinExistence type="inferred from homology"/>